<gene>
    <name evidence="2" type="ORF">GCM10012285_17220</name>
</gene>
<evidence type="ECO:0000313" key="3">
    <source>
        <dbReference type="Proteomes" id="UP000600080"/>
    </source>
</evidence>
<dbReference type="EMBL" id="BMND01000005">
    <property type="protein sequence ID" value="GGN39822.1"/>
    <property type="molecule type" value="Genomic_DNA"/>
</dbReference>
<evidence type="ECO:0000313" key="2">
    <source>
        <dbReference type="EMBL" id="GGN39822.1"/>
    </source>
</evidence>
<proteinExistence type="predicted"/>
<keyword evidence="3" id="KW-1185">Reference proteome</keyword>
<reference evidence="3" key="1">
    <citation type="journal article" date="2019" name="Int. J. Syst. Evol. Microbiol.">
        <title>The Global Catalogue of Microorganisms (GCM) 10K type strain sequencing project: providing services to taxonomists for standard genome sequencing and annotation.</title>
        <authorList>
            <consortium name="The Broad Institute Genomics Platform"/>
            <consortium name="The Broad Institute Genome Sequencing Center for Infectious Disease"/>
            <person name="Wu L."/>
            <person name="Ma J."/>
        </authorList>
    </citation>
    <scope>NUCLEOTIDE SEQUENCE [LARGE SCALE GENOMIC DNA]</scope>
    <source>
        <strain evidence="3">CGMCC 4.7323</strain>
    </source>
</reference>
<protein>
    <submittedName>
        <fullName evidence="2">Uncharacterized protein</fullName>
    </submittedName>
</protein>
<accession>A0ABQ2J434</accession>
<feature type="compositionally biased region" description="Basic and acidic residues" evidence="1">
    <location>
        <begin position="38"/>
        <end position="50"/>
    </location>
</feature>
<dbReference type="Proteomes" id="UP000600080">
    <property type="component" value="Unassembled WGS sequence"/>
</dbReference>
<evidence type="ECO:0000256" key="1">
    <source>
        <dbReference type="SAM" id="MobiDB-lite"/>
    </source>
</evidence>
<sequence>MGSWCPCRSGDREPTVMSAGARPRRRTRPHTFTSGDRAATDLPDREEHLMPDSLPLPGRTALREHPDPSLNRP</sequence>
<name>A0ABQ2J434_9ACTN</name>
<feature type="region of interest" description="Disordered" evidence="1">
    <location>
        <begin position="1"/>
        <end position="73"/>
    </location>
</feature>
<organism evidence="2 3">
    <name type="scientific">Streptomyces kronopolitis</name>
    <dbReference type="NCBI Taxonomy" id="1612435"/>
    <lineage>
        <taxon>Bacteria</taxon>
        <taxon>Bacillati</taxon>
        <taxon>Actinomycetota</taxon>
        <taxon>Actinomycetes</taxon>
        <taxon>Kitasatosporales</taxon>
        <taxon>Streptomycetaceae</taxon>
        <taxon>Streptomyces</taxon>
    </lineage>
</organism>
<comment type="caution">
    <text evidence="2">The sequence shown here is derived from an EMBL/GenBank/DDBJ whole genome shotgun (WGS) entry which is preliminary data.</text>
</comment>